<reference evidence="2" key="1">
    <citation type="submission" date="2024-06" db="EMBL/GenBank/DDBJ databases">
        <title>The genome sequences of Kitasatospora sp. strain HUAS MG31.</title>
        <authorList>
            <person name="Mo P."/>
        </authorList>
    </citation>
    <scope>NUCLEOTIDE SEQUENCE</scope>
    <source>
        <strain evidence="2">HUAS MG31</strain>
    </source>
</reference>
<organism evidence="2">
    <name type="scientific">Kitasatospora camelliae</name>
    <dbReference type="NCBI Taxonomy" id="3156397"/>
    <lineage>
        <taxon>Bacteria</taxon>
        <taxon>Bacillati</taxon>
        <taxon>Actinomycetota</taxon>
        <taxon>Actinomycetes</taxon>
        <taxon>Kitasatosporales</taxon>
        <taxon>Streptomycetaceae</taxon>
        <taxon>Kitasatospora</taxon>
    </lineage>
</organism>
<dbReference type="AlphaFoldDB" id="A0AAU8JRH8"/>
<proteinExistence type="predicted"/>
<evidence type="ECO:0000256" key="1">
    <source>
        <dbReference type="SAM" id="MobiDB-lite"/>
    </source>
</evidence>
<feature type="region of interest" description="Disordered" evidence="1">
    <location>
        <begin position="1"/>
        <end position="22"/>
    </location>
</feature>
<dbReference type="RefSeq" id="WP_354637360.1">
    <property type="nucleotide sequence ID" value="NZ_CP159872.1"/>
</dbReference>
<sequence length="47" mass="5185">MAEIVVPGPEPDWQPATSPPVLNRRITPSNCWRSRSGYGPNLAHIES</sequence>
<gene>
    <name evidence="2" type="ORF">ABWK59_01325</name>
</gene>
<protein>
    <submittedName>
        <fullName evidence="2">Uncharacterized protein</fullName>
    </submittedName>
</protein>
<dbReference type="EMBL" id="CP159872">
    <property type="protein sequence ID" value="XCM77671.1"/>
    <property type="molecule type" value="Genomic_DNA"/>
</dbReference>
<dbReference type="KEGG" id="kcm:ABWK59_01325"/>
<name>A0AAU8JRH8_9ACTN</name>
<evidence type="ECO:0000313" key="2">
    <source>
        <dbReference type="EMBL" id="XCM77671.1"/>
    </source>
</evidence>
<accession>A0AAU8JRH8</accession>